<dbReference type="OrthoDB" id="1927528at2759"/>
<dbReference type="AlphaFoldDB" id="A0A811RBJ3"/>
<accession>A0A811RBJ3</accession>
<gene>
    <name evidence="1" type="ORF">NCGR_LOCUS50697</name>
</gene>
<protein>
    <submittedName>
        <fullName evidence="1">Uncharacterized protein</fullName>
    </submittedName>
</protein>
<dbReference type="EMBL" id="CAJGYO010000014">
    <property type="protein sequence ID" value="CAD6267392.1"/>
    <property type="molecule type" value="Genomic_DNA"/>
</dbReference>
<dbReference type="Proteomes" id="UP000604825">
    <property type="component" value="Unassembled WGS sequence"/>
</dbReference>
<name>A0A811RBJ3_9POAL</name>
<comment type="caution">
    <text evidence="1">The sequence shown here is derived from an EMBL/GenBank/DDBJ whole genome shotgun (WGS) entry which is preliminary data.</text>
</comment>
<sequence length="118" mass="13011">MPCIKLKDEAREVGNQALDLKLPSGEMDVLRVNLELIKRQLGLEQVEVLSPSDEAARTKAAEHVLLLENPTPLPLVTRSPFSSANRSLRLKTELMLSLVGTFSCYSVFGESLSFALDI</sequence>
<evidence type="ECO:0000313" key="1">
    <source>
        <dbReference type="EMBL" id="CAD6267392.1"/>
    </source>
</evidence>
<proteinExistence type="predicted"/>
<organism evidence="1 2">
    <name type="scientific">Miscanthus lutarioriparius</name>
    <dbReference type="NCBI Taxonomy" id="422564"/>
    <lineage>
        <taxon>Eukaryota</taxon>
        <taxon>Viridiplantae</taxon>
        <taxon>Streptophyta</taxon>
        <taxon>Embryophyta</taxon>
        <taxon>Tracheophyta</taxon>
        <taxon>Spermatophyta</taxon>
        <taxon>Magnoliopsida</taxon>
        <taxon>Liliopsida</taxon>
        <taxon>Poales</taxon>
        <taxon>Poaceae</taxon>
        <taxon>PACMAD clade</taxon>
        <taxon>Panicoideae</taxon>
        <taxon>Andropogonodae</taxon>
        <taxon>Andropogoneae</taxon>
        <taxon>Saccharinae</taxon>
        <taxon>Miscanthus</taxon>
    </lineage>
</organism>
<keyword evidence="2" id="KW-1185">Reference proteome</keyword>
<reference evidence="1" key="1">
    <citation type="submission" date="2020-10" db="EMBL/GenBank/DDBJ databases">
        <authorList>
            <person name="Han B."/>
            <person name="Lu T."/>
            <person name="Zhao Q."/>
            <person name="Huang X."/>
            <person name="Zhao Y."/>
        </authorList>
    </citation>
    <scope>NUCLEOTIDE SEQUENCE</scope>
</reference>
<evidence type="ECO:0000313" key="2">
    <source>
        <dbReference type="Proteomes" id="UP000604825"/>
    </source>
</evidence>